<dbReference type="GeneID" id="26906071"/>
<organism evidence="3 4">
    <name type="scientific">Leptomonas pyrrhocoris</name>
    <name type="common">Firebug parasite</name>
    <dbReference type="NCBI Taxonomy" id="157538"/>
    <lineage>
        <taxon>Eukaryota</taxon>
        <taxon>Discoba</taxon>
        <taxon>Euglenozoa</taxon>
        <taxon>Kinetoplastea</taxon>
        <taxon>Metakinetoplastina</taxon>
        <taxon>Trypanosomatida</taxon>
        <taxon>Trypanosomatidae</taxon>
        <taxon>Leishmaniinae</taxon>
        <taxon>Leptomonas</taxon>
    </lineage>
</organism>
<proteinExistence type="predicted"/>
<evidence type="ECO:0000256" key="2">
    <source>
        <dbReference type="SAM" id="Phobius"/>
    </source>
</evidence>
<sequence>MQVPSIVSGFIVFVVLLPRFTTVGLVLCVSSTSRFSLAHSTWNDAARENVGFCSLSFVPFCVASVGRARRQSANKQTKIGYSSNELLLLSSLFFFVFWCSKMQNTTARRGERRAGGAARQRRRGARKKRRGHNKHQKKNAVTALTAAAGNDEETQPQKTKSKEKGKQAKRRISPSFYCSL</sequence>
<protein>
    <submittedName>
        <fullName evidence="3">Uncharacterized protein</fullName>
    </submittedName>
</protein>
<evidence type="ECO:0000256" key="1">
    <source>
        <dbReference type="SAM" id="MobiDB-lite"/>
    </source>
</evidence>
<feature type="transmembrane region" description="Helical" evidence="2">
    <location>
        <begin position="50"/>
        <end position="67"/>
    </location>
</feature>
<evidence type="ECO:0000313" key="4">
    <source>
        <dbReference type="Proteomes" id="UP000037923"/>
    </source>
</evidence>
<dbReference type="VEuPathDB" id="TriTrypDB:LpyrH10_11_2460"/>
<name>A0A0M9FZV5_LEPPY</name>
<comment type="caution">
    <text evidence="3">The sequence shown here is derived from an EMBL/GenBank/DDBJ whole genome shotgun (WGS) entry which is preliminary data.</text>
</comment>
<gene>
    <name evidence="3" type="ORF">ABB37_05781</name>
</gene>
<dbReference type="Proteomes" id="UP000037923">
    <property type="component" value="Unassembled WGS sequence"/>
</dbReference>
<dbReference type="EMBL" id="LGTL01000011">
    <property type="protein sequence ID" value="KPA79329.1"/>
    <property type="molecule type" value="Genomic_DNA"/>
</dbReference>
<feature type="region of interest" description="Disordered" evidence="1">
    <location>
        <begin position="108"/>
        <end position="180"/>
    </location>
</feature>
<feature type="transmembrane region" description="Helical" evidence="2">
    <location>
        <begin position="79"/>
        <end position="99"/>
    </location>
</feature>
<keyword evidence="2" id="KW-0812">Transmembrane</keyword>
<keyword evidence="2" id="KW-1133">Transmembrane helix</keyword>
<feature type="compositionally biased region" description="Basic residues" evidence="1">
    <location>
        <begin position="119"/>
        <end position="138"/>
    </location>
</feature>
<dbReference type="RefSeq" id="XP_015657768.1">
    <property type="nucleotide sequence ID" value="XM_015803943.1"/>
</dbReference>
<keyword evidence="4" id="KW-1185">Reference proteome</keyword>
<reference evidence="3 4" key="1">
    <citation type="submission" date="2015-07" db="EMBL/GenBank/DDBJ databases">
        <title>High-quality genome of monoxenous trypanosomatid Leptomonas pyrrhocoris.</title>
        <authorList>
            <person name="Flegontov P."/>
            <person name="Butenko A."/>
            <person name="Firsov S."/>
            <person name="Vlcek C."/>
            <person name="Logacheva M.D."/>
            <person name="Field M."/>
            <person name="Filatov D."/>
            <person name="Flegontova O."/>
            <person name="Gerasimov E."/>
            <person name="Jackson A.P."/>
            <person name="Kelly S."/>
            <person name="Opperdoes F."/>
            <person name="O'Reilly A."/>
            <person name="Votypka J."/>
            <person name="Yurchenko V."/>
            <person name="Lukes J."/>
        </authorList>
    </citation>
    <scope>NUCLEOTIDE SEQUENCE [LARGE SCALE GENOMIC DNA]</scope>
    <source>
        <strain evidence="3">H10</strain>
    </source>
</reference>
<keyword evidence="2" id="KW-0472">Membrane</keyword>
<evidence type="ECO:0000313" key="3">
    <source>
        <dbReference type="EMBL" id="KPA79329.1"/>
    </source>
</evidence>
<dbReference type="AlphaFoldDB" id="A0A0M9FZV5"/>
<feature type="transmembrane region" description="Helical" evidence="2">
    <location>
        <begin position="6"/>
        <end position="29"/>
    </location>
</feature>
<accession>A0A0M9FZV5</accession>